<dbReference type="EC" id="3.7.1.3" evidence="4 5"/>
<dbReference type="PIRSF" id="PIRSF038800">
    <property type="entry name" value="KYNU"/>
    <property type="match status" value="1"/>
</dbReference>
<comment type="catalytic activity">
    <reaction evidence="5">
        <text>3-hydroxy-L-kynurenine + H2O = 3-hydroxyanthranilate + L-alanine + H(+)</text>
        <dbReference type="Rhea" id="RHEA:25143"/>
        <dbReference type="ChEBI" id="CHEBI:15377"/>
        <dbReference type="ChEBI" id="CHEBI:15378"/>
        <dbReference type="ChEBI" id="CHEBI:36559"/>
        <dbReference type="ChEBI" id="CHEBI:57972"/>
        <dbReference type="ChEBI" id="CHEBI:58125"/>
        <dbReference type="EC" id="3.7.1.3"/>
    </reaction>
</comment>
<sequence length="409" mass="43148">MPHSPITRQSLAAADAADSLAPCRDRFALPENILYLDGNSLGPLPAATPAAIADAVTRQWGQGLIRSWNDEAWIDLPASIGAAIAPIIGAAPDSVIACDSVSVNLFKLAAAALGMRPGRRVIVCETEDFPTDRYILEGLATLADAEIRAVRRAEIAAALDQGTALLVLTHAHYASGEVHDMAALSTAAHAAGALILWDLSHSAGALDLHLDRDGADFAIGCGYKYLNGGPGAPAFAYVAARHRAGFHPPINGWMGHVAPFDFAAAYTPAPGVRRLLAGTPPILAMAALAAGVATFAGVDMRVAEAKSTALVAAFAALVAQTCPEFAVQPPVPRHSAQIVLRHPHGRRIMTALIARGVIGDFRPPDRLRFGFPALYTRFTDTWDAVQILRTILDTGEWQDSRFDTLGTVS</sequence>
<dbReference type="GO" id="GO:0030429">
    <property type="term" value="F:kynureninase activity"/>
    <property type="evidence" value="ECO:0007669"/>
    <property type="project" value="UniProtKB-UniRule"/>
</dbReference>
<dbReference type="Gene3D" id="3.90.1150.10">
    <property type="entry name" value="Aspartate Aminotransferase, domain 1"/>
    <property type="match status" value="1"/>
</dbReference>
<comment type="function">
    <text evidence="5">Catalyzes the cleavage of L-kynurenine (L-Kyn) and L-3-hydroxykynurenine (L-3OHKyn) into anthranilic acid (AA) and 3-hydroxyanthranilic acid (3-OHAA), respectively.</text>
</comment>
<dbReference type="NCBIfam" id="TIGR01814">
    <property type="entry name" value="kynureninase"/>
    <property type="match status" value="1"/>
</dbReference>
<evidence type="ECO:0000256" key="2">
    <source>
        <dbReference type="ARBA" id="ARBA00022801"/>
    </source>
</evidence>
<dbReference type="InterPro" id="IPR010111">
    <property type="entry name" value="Kynureninase"/>
</dbReference>
<evidence type="ECO:0000256" key="1">
    <source>
        <dbReference type="ARBA" id="ARBA00022642"/>
    </source>
</evidence>
<reference evidence="6" key="2">
    <citation type="submission" date="2020-09" db="EMBL/GenBank/DDBJ databases">
        <authorList>
            <person name="Sun Q."/>
            <person name="Zhou Y."/>
        </authorList>
    </citation>
    <scope>NUCLEOTIDE SEQUENCE</scope>
    <source>
        <strain evidence="6">CGMCC 1.15519</strain>
    </source>
</reference>
<keyword evidence="3 5" id="KW-0663">Pyridoxal phosphate</keyword>
<dbReference type="InterPro" id="IPR015421">
    <property type="entry name" value="PyrdxlP-dep_Trfase_major"/>
</dbReference>
<organism evidence="6 7">
    <name type="scientific">Sandarakinorhabdus glacialis</name>
    <dbReference type="NCBI Taxonomy" id="1614636"/>
    <lineage>
        <taxon>Bacteria</taxon>
        <taxon>Pseudomonadati</taxon>
        <taxon>Pseudomonadota</taxon>
        <taxon>Alphaproteobacteria</taxon>
        <taxon>Sphingomonadales</taxon>
        <taxon>Sphingosinicellaceae</taxon>
        <taxon>Sandarakinorhabdus</taxon>
    </lineage>
</organism>
<evidence type="ECO:0000313" key="6">
    <source>
        <dbReference type="EMBL" id="GGE17094.1"/>
    </source>
</evidence>
<comment type="pathway">
    <text evidence="5">Amino-acid degradation; L-kynurenine degradation; L-alanine and anthranilate from L-kynurenine: step 1/1.</text>
</comment>
<evidence type="ECO:0000256" key="3">
    <source>
        <dbReference type="ARBA" id="ARBA00022898"/>
    </source>
</evidence>
<keyword evidence="1 5" id="KW-0662">Pyridine nucleotide biosynthesis</keyword>
<dbReference type="GO" id="GO:0043420">
    <property type="term" value="P:anthranilate metabolic process"/>
    <property type="evidence" value="ECO:0007669"/>
    <property type="project" value="TreeGrafter"/>
</dbReference>
<evidence type="ECO:0000313" key="7">
    <source>
        <dbReference type="Proteomes" id="UP000635071"/>
    </source>
</evidence>
<dbReference type="InterPro" id="IPR015422">
    <property type="entry name" value="PyrdxlP-dep_Trfase_small"/>
</dbReference>
<name>A0A916ZWN0_9SPHN</name>
<comment type="subunit">
    <text evidence="5">Homodimer.</text>
</comment>
<dbReference type="Gene3D" id="3.40.640.10">
    <property type="entry name" value="Type I PLP-dependent aspartate aminotransferase-like (Major domain)"/>
    <property type="match status" value="1"/>
</dbReference>
<comment type="cofactor">
    <cofactor evidence="5">
        <name>pyridoxal 5'-phosphate</name>
        <dbReference type="ChEBI" id="CHEBI:597326"/>
    </cofactor>
</comment>
<comment type="similarity">
    <text evidence="5">Belongs to the kynureninase family.</text>
</comment>
<keyword evidence="7" id="KW-1185">Reference proteome</keyword>
<dbReference type="GO" id="GO:0009435">
    <property type="term" value="P:NAD+ biosynthetic process"/>
    <property type="evidence" value="ECO:0007669"/>
    <property type="project" value="UniProtKB-UniRule"/>
</dbReference>
<accession>A0A916ZWN0</accession>
<comment type="pathway">
    <text evidence="5">Cofactor biosynthesis; NAD(+) biosynthesis; quinolinate from L-kynurenine: step 2/3.</text>
</comment>
<dbReference type="GO" id="GO:0005737">
    <property type="term" value="C:cytoplasm"/>
    <property type="evidence" value="ECO:0007669"/>
    <property type="project" value="UniProtKB-UniRule"/>
</dbReference>
<dbReference type="Pfam" id="PF22580">
    <property type="entry name" value="KYNU_C"/>
    <property type="match status" value="1"/>
</dbReference>
<reference evidence="6" key="1">
    <citation type="journal article" date="2014" name="Int. J. Syst. Evol. Microbiol.">
        <title>Complete genome sequence of Corynebacterium casei LMG S-19264T (=DSM 44701T), isolated from a smear-ripened cheese.</title>
        <authorList>
            <consortium name="US DOE Joint Genome Institute (JGI-PGF)"/>
            <person name="Walter F."/>
            <person name="Albersmeier A."/>
            <person name="Kalinowski J."/>
            <person name="Ruckert C."/>
        </authorList>
    </citation>
    <scope>NUCLEOTIDE SEQUENCE</scope>
    <source>
        <strain evidence="6">CGMCC 1.15519</strain>
    </source>
</reference>
<dbReference type="GO" id="GO:0030170">
    <property type="term" value="F:pyridoxal phosphate binding"/>
    <property type="evidence" value="ECO:0007669"/>
    <property type="project" value="UniProtKB-UniRule"/>
</dbReference>
<dbReference type="PANTHER" id="PTHR14084">
    <property type="entry name" value="KYNURENINASE"/>
    <property type="match status" value="1"/>
</dbReference>
<comment type="caution">
    <text evidence="6">The sequence shown here is derived from an EMBL/GenBank/DDBJ whole genome shotgun (WGS) entry which is preliminary data.</text>
</comment>
<dbReference type="SUPFAM" id="SSF53383">
    <property type="entry name" value="PLP-dependent transferases"/>
    <property type="match status" value="1"/>
</dbReference>
<evidence type="ECO:0000256" key="5">
    <source>
        <dbReference type="PIRNR" id="PIRNR038800"/>
    </source>
</evidence>
<dbReference type="Proteomes" id="UP000635071">
    <property type="component" value="Unassembled WGS sequence"/>
</dbReference>
<evidence type="ECO:0000256" key="4">
    <source>
        <dbReference type="NCBIfam" id="TIGR01814"/>
    </source>
</evidence>
<proteinExistence type="inferred from homology"/>
<dbReference type="EMBL" id="BMJM01000009">
    <property type="protein sequence ID" value="GGE17094.1"/>
    <property type="molecule type" value="Genomic_DNA"/>
</dbReference>
<dbReference type="GO" id="GO:0019441">
    <property type="term" value="P:L-tryptophan catabolic process to kynurenine"/>
    <property type="evidence" value="ECO:0007669"/>
    <property type="project" value="TreeGrafter"/>
</dbReference>
<dbReference type="InterPro" id="IPR015424">
    <property type="entry name" value="PyrdxlP-dep_Trfase"/>
</dbReference>
<keyword evidence="2 5" id="KW-0378">Hydrolase</keyword>
<dbReference type="RefSeq" id="WP_243450742.1">
    <property type="nucleotide sequence ID" value="NZ_BMJM01000009.1"/>
</dbReference>
<comment type="catalytic activity">
    <reaction evidence="5">
        <text>L-kynurenine + H2O = anthranilate + L-alanine + H(+)</text>
        <dbReference type="Rhea" id="RHEA:16813"/>
        <dbReference type="ChEBI" id="CHEBI:15377"/>
        <dbReference type="ChEBI" id="CHEBI:15378"/>
        <dbReference type="ChEBI" id="CHEBI:16567"/>
        <dbReference type="ChEBI" id="CHEBI:57959"/>
        <dbReference type="ChEBI" id="CHEBI:57972"/>
        <dbReference type="EC" id="3.7.1.3"/>
    </reaction>
</comment>
<protein>
    <recommendedName>
        <fullName evidence="4 5">Kynureninase</fullName>
        <ecNumber evidence="4 5">3.7.1.3</ecNumber>
    </recommendedName>
</protein>
<gene>
    <name evidence="6" type="primary">kynU</name>
    <name evidence="6" type="ORF">GCM10011529_24450</name>
</gene>
<dbReference type="PANTHER" id="PTHR14084:SF0">
    <property type="entry name" value="KYNURENINASE"/>
    <property type="match status" value="1"/>
</dbReference>
<dbReference type="AlphaFoldDB" id="A0A916ZWN0"/>